<name>A0A0R2JD29_9LACO</name>
<dbReference type="RefSeq" id="WP_057754025.1">
    <property type="nucleotide sequence ID" value="NZ_JQBP01000002.1"/>
</dbReference>
<evidence type="ECO:0000313" key="1">
    <source>
        <dbReference type="EMBL" id="KRN75250.1"/>
    </source>
</evidence>
<dbReference type="AlphaFoldDB" id="A0A0R2JD29"/>
<dbReference type="PATRIC" id="fig|1616.3.peg.421"/>
<proteinExistence type="predicted"/>
<gene>
    <name evidence="1" type="ORF">IV73_GL000408</name>
</gene>
<dbReference type="Proteomes" id="UP000051655">
    <property type="component" value="Unassembled WGS sequence"/>
</dbReference>
<protein>
    <submittedName>
        <fullName evidence="1">Uncharacterized protein</fullName>
    </submittedName>
</protein>
<organism evidence="1 2">
    <name type="scientific">Weissella kandleri</name>
    <dbReference type="NCBI Taxonomy" id="1616"/>
    <lineage>
        <taxon>Bacteria</taxon>
        <taxon>Bacillati</taxon>
        <taxon>Bacillota</taxon>
        <taxon>Bacilli</taxon>
        <taxon>Lactobacillales</taxon>
        <taxon>Lactobacillaceae</taxon>
        <taxon>Weissella</taxon>
    </lineage>
</organism>
<dbReference type="EMBL" id="JQBP01000002">
    <property type="protein sequence ID" value="KRN75250.1"/>
    <property type="molecule type" value="Genomic_DNA"/>
</dbReference>
<sequence>MAISKIFYEYFSGRYSINLKLCDITLNRLNISDATASVYNELKELINRQSETIETTLKVFPKDNQDIITKSYGKDKLTADALAKMYNTTPNHINKVRQKFTQSYKKNGGDVTSHHDILAKLH</sequence>
<keyword evidence="2" id="KW-1185">Reference proteome</keyword>
<evidence type="ECO:0000313" key="2">
    <source>
        <dbReference type="Proteomes" id="UP000051655"/>
    </source>
</evidence>
<comment type="caution">
    <text evidence="1">The sequence shown here is derived from an EMBL/GenBank/DDBJ whole genome shotgun (WGS) entry which is preliminary data.</text>
</comment>
<reference evidence="1 2" key="1">
    <citation type="journal article" date="2015" name="Genome Announc.">
        <title>Expanding the biotechnology potential of lactobacilli through comparative genomics of 213 strains and associated genera.</title>
        <authorList>
            <person name="Sun Z."/>
            <person name="Harris H.M."/>
            <person name="McCann A."/>
            <person name="Guo C."/>
            <person name="Argimon S."/>
            <person name="Zhang W."/>
            <person name="Yang X."/>
            <person name="Jeffery I.B."/>
            <person name="Cooney J.C."/>
            <person name="Kagawa T.F."/>
            <person name="Liu W."/>
            <person name="Song Y."/>
            <person name="Salvetti E."/>
            <person name="Wrobel A."/>
            <person name="Rasinkangas P."/>
            <person name="Parkhill J."/>
            <person name="Rea M.C."/>
            <person name="O'Sullivan O."/>
            <person name="Ritari J."/>
            <person name="Douillard F.P."/>
            <person name="Paul Ross R."/>
            <person name="Yang R."/>
            <person name="Briner A.E."/>
            <person name="Felis G.E."/>
            <person name="de Vos W.M."/>
            <person name="Barrangou R."/>
            <person name="Klaenhammer T.R."/>
            <person name="Caufield P.W."/>
            <person name="Cui Y."/>
            <person name="Zhang H."/>
            <person name="O'Toole P.W."/>
        </authorList>
    </citation>
    <scope>NUCLEOTIDE SEQUENCE [LARGE SCALE GENOMIC DNA]</scope>
    <source>
        <strain evidence="1 2">DSM 20593</strain>
    </source>
</reference>
<accession>A0A0R2JD29</accession>